<reference evidence="7 8" key="1">
    <citation type="submission" date="2019-02" db="EMBL/GenBank/DDBJ databases">
        <title>Deep-cultivation of Planctomycetes and their phenomic and genomic characterization uncovers novel biology.</title>
        <authorList>
            <person name="Wiegand S."/>
            <person name="Jogler M."/>
            <person name="Boedeker C."/>
            <person name="Pinto D."/>
            <person name="Vollmers J."/>
            <person name="Rivas-Marin E."/>
            <person name="Kohn T."/>
            <person name="Peeters S.H."/>
            <person name="Heuer A."/>
            <person name="Rast P."/>
            <person name="Oberbeckmann S."/>
            <person name="Bunk B."/>
            <person name="Jeske O."/>
            <person name="Meyerdierks A."/>
            <person name="Storesund J.E."/>
            <person name="Kallscheuer N."/>
            <person name="Luecker S."/>
            <person name="Lage O.M."/>
            <person name="Pohl T."/>
            <person name="Merkel B.J."/>
            <person name="Hornburger P."/>
            <person name="Mueller R.-W."/>
            <person name="Bruemmer F."/>
            <person name="Labrenz M."/>
            <person name="Spormann A.M."/>
            <person name="Op den Camp H."/>
            <person name="Overmann J."/>
            <person name="Amann R."/>
            <person name="Jetten M.S.M."/>
            <person name="Mascher T."/>
            <person name="Medema M.H."/>
            <person name="Devos D.P."/>
            <person name="Kaster A.-K."/>
            <person name="Ovreas L."/>
            <person name="Rohde M."/>
            <person name="Galperin M.Y."/>
            <person name="Jogler C."/>
        </authorList>
    </citation>
    <scope>NUCLEOTIDE SEQUENCE [LARGE SCALE GENOMIC DNA]</scope>
    <source>
        <strain evidence="7 8">Mal48</strain>
    </source>
</reference>
<dbReference type="Pfam" id="PF00158">
    <property type="entry name" value="Sigma54_activat"/>
    <property type="match status" value="1"/>
</dbReference>
<dbReference type="CDD" id="cd00009">
    <property type="entry name" value="AAA"/>
    <property type="match status" value="1"/>
</dbReference>
<evidence type="ECO:0000256" key="3">
    <source>
        <dbReference type="ARBA" id="ARBA00023015"/>
    </source>
</evidence>
<proteinExistence type="predicted"/>
<dbReference type="Pfam" id="PF02954">
    <property type="entry name" value="HTH_8"/>
    <property type="match status" value="1"/>
</dbReference>
<protein>
    <submittedName>
        <fullName evidence="7">Nitrogen fixation protein VnfA</fullName>
    </submittedName>
</protein>
<evidence type="ECO:0000259" key="6">
    <source>
        <dbReference type="PROSITE" id="PS50045"/>
    </source>
</evidence>
<evidence type="ECO:0000256" key="1">
    <source>
        <dbReference type="ARBA" id="ARBA00022741"/>
    </source>
</evidence>
<dbReference type="Gene3D" id="1.10.10.60">
    <property type="entry name" value="Homeodomain-like"/>
    <property type="match status" value="1"/>
</dbReference>
<dbReference type="SUPFAM" id="SSF52540">
    <property type="entry name" value="P-loop containing nucleoside triphosphate hydrolases"/>
    <property type="match status" value="1"/>
</dbReference>
<dbReference type="KEGG" id="tpol:Mal48_45750"/>
<evidence type="ECO:0000256" key="2">
    <source>
        <dbReference type="ARBA" id="ARBA00022840"/>
    </source>
</evidence>
<dbReference type="PANTHER" id="PTHR32071">
    <property type="entry name" value="TRANSCRIPTIONAL REGULATORY PROTEIN"/>
    <property type="match status" value="1"/>
</dbReference>
<dbReference type="PROSITE" id="PS50045">
    <property type="entry name" value="SIGMA54_INTERACT_4"/>
    <property type="match status" value="1"/>
</dbReference>
<gene>
    <name evidence="7" type="primary">vnfA_3</name>
    <name evidence="7" type="ORF">Mal48_45750</name>
</gene>
<dbReference type="SUPFAM" id="SSF46689">
    <property type="entry name" value="Homeodomain-like"/>
    <property type="match status" value="1"/>
</dbReference>
<dbReference type="InterPro" id="IPR002078">
    <property type="entry name" value="Sigma_54_int"/>
</dbReference>
<keyword evidence="3" id="KW-0805">Transcription regulation</keyword>
<dbReference type="FunFam" id="3.40.50.300:FF:000006">
    <property type="entry name" value="DNA-binding transcriptional regulator NtrC"/>
    <property type="match status" value="1"/>
</dbReference>
<dbReference type="GO" id="GO:0005524">
    <property type="term" value="F:ATP binding"/>
    <property type="evidence" value="ECO:0007669"/>
    <property type="project" value="UniProtKB-KW"/>
</dbReference>
<dbReference type="InterPro" id="IPR009057">
    <property type="entry name" value="Homeodomain-like_sf"/>
</dbReference>
<organism evidence="7 8">
    <name type="scientific">Thalassoglobus polymorphus</name>
    <dbReference type="NCBI Taxonomy" id="2527994"/>
    <lineage>
        <taxon>Bacteria</taxon>
        <taxon>Pseudomonadati</taxon>
        <taxon>Planctomycetota</taxon>
        <taxon>Planctomycetia</taxon>
        <taxon>Planctomycetales</taxon>
        <taxon>Planctomycetaceae</taxon>
        <taxon>Thalassoglobus</taxon>
    </lineage>
</organism>
<sequence length="646" mass="71285">MEDTQWMSWVEAPWLQRTATYSSLIRFCERLVQVDLLPELVTEIAAEFGVPRCSLVARNRSWETIVSRGEPLASLPGALLADVVDKDAAVWTTSADDSPVMLLPTASSAQHVLVLSGPRLDASQLTEGLGVGRVVGQRLNQLNRVAKAERHVDRMRTMIGLAHSFAGEKDTQTLLERIAEEACRLLKTDRASIFIWDKEQKLLIACPALGVEGGKLFLPDNKGIVGDTIHGAKPIVVDDAYTDRRFDQTVDKKSGYTTRNLLCVPLFDADGECIGAFELINKLDGDFNDDDLNSLQDFGVQTSIAIKNTLELENLVRSNQNLTERVSTGVAIIGESESINALRGTIERLAATDLPVLVLGESGTGKEVAAQALHHQGPRAARPFVAVNCAALTETLLESELFGHEKGAFTDAQSTHVGKFELAEGGTLFLDEIGDMSVGGQAKLLRVLEQKVITRVGGTQSIPVNVRVLAATNANLVESVREKQFRQDLYYRLSVVTIELPALRDRPEDIVPLANFFLKRFCADANRKPLPISSDAEKRLQMHGWPGNVRELRNLMERVAFLSAGDRVEAEDLAFILSPQRDAFDDLSDGIGLAEATNKFQREYIKRAVKRMQGNMSDAAEFLDLHRSNLYRKMRQLGMEVDDVKP</sequence>
<dbReference type="PRINTS" id="PR01590">
    <property type="entry name" value="HTHFIS"/>
</dbReference>
<dbReference type="InterPro" id="IPR002197">
    <property type="entry name" value="HTH_Fis"/>
</dbReference>
<dbReference type="SMART" id="SM00065">
    <property type="entry name" value="GAF"/>
    <property type="match status" value="1"/>
</dbReference>
<keyword evidence="4" id="KW-0238">DNA-binding</keyword>
<dbReference type="InterPro" id="IPR027417">
    <property type="entry name" value="P-loop_NTPase"/>
</dbReference>
<dbReference type="SUPFAM" id="SSF55781">
    <property type="entry name" value="GAF domain-like"/>
    <property type="match status" value="1"/>
</dbReference>
<dbReference type="OrthoDB" id="9761019at2"/>
<dbReference type="InterPro" id="IPR058031">
    <property type="entry name" value="AAA_lid_NorR"/>
</dbReference>
<feature type="domain" description="Sigma-54 factor interaction" evidence="6">
    <location>
        <begin position="332"/>
        <end position="561"/>
    </location>
</feature>
<dbReference type="InterPro" id="IPR025943">
    <property type="entry name" value="Sigma_54_int_dom_ATP-bd_2"/>
</dbReference>
<dbReference type="Pfam" id="PF25601">
    <property type="entry name" value="AAA_lid_14"/>
    <property type="match status" value="1"/>
</dbReference>
<dbReference type="AlphaFoldDB" id="A0A517QUI3"/>
<keyword evidence="1" id="KW-0547">Nucleotide-binding</keyword>
<dbReference type="GO" id="GO:0006355">
    <property type="term" value="P:regulation of DNA-templated transcription"/>
    <property type="evidence" value="ECO:0007669"/>
    <property type="project" value="InterPro"/>
</dbReference>
<evidence type="ECO:0000256" key="5">
    <source>
        <dbReference type="ARBA" id="ARBA00023163"/>
    </source>
</evidence>
<dbReference type="InterPro" id="IPR025944">
    <property type="entry name" value="Sigma_54_int_dom_CS"/>
</dbReference>
<dbReference type="Gene3D" id="1.10.8.60">
    <property type="match status" value="1"/>
</dbReference>
<evidence type="ECO:0000313" key="8">
    <source>
        <dbReference type="Proteomes" id="UP000315724"/>
    </source>
</evidence>
<keyword evidence="8" id="KW-1185">Reference proteome</keyword>
<dbReference type="EMBL" id="CP036267">
    <property type="protein sequence ID" value="QDT35299.1"/>
    <property type="molecule type" value="Genomic_DNA"/>
</dbReference>
<dbReference type="Gene3D" id="3.40.50.300">
    <property type="entry name" value="P-loop containing nucleotide triphosphate hydrolases"/>
    <property type="match status" value="1"/>
</dbReference>
<keyword evidence="5" id="KW-0804">Transcription</keyword>
<dbReference type="InterPro" id="IPR003018">
    <property type="entry name" value="GAF"/>
</dbReference>
<accession>A0A517QUI3</accession>
<evidence type="ECO:0000256" key="4">
    <source>
        <dbReference type="ARBA" id="ARBA00023125"/>
    </source>
</evidence>
<dbReference type="Gene3D" id="3.30.450.40">
    <property type="match status" value="1"/>
</dbReference>
<dbReference type="Pfam" id="PF01590">
    <property type="entry name" value="GAF"/>
    <property type="match status" value="1"/>
</dbReference>
<name>A0A517QUI3_9PLAN</name>
<dbReference type="SMART" id="SM00382">
    <property type="entry name" value="AAA"/>
    <property type="match status" value="1"/>
</dbReference>
<keyword evidence="2" id="KW-0067">ATP-binding</keyword>
<dbReference type="PROSITE" id="PS00676">
    <property type="entry name" value="SIGMA54_INTERACT_2"/>
    <property type="match status" value="1"/>
</dbReference>
<dbReference type="InterPro" id="IPR003593">
    <property type="entry name" value="AAA+_ATPase"/>
</dbReference>
<evidence type="ECO:0000313" key="7">
    <source>
        <dbReference type="EMBL" id="QDT35299.1"/>
    </source>
</evidence>
<dbReference type="PROSITE" id="PS00688">
    <property type="entry name" value="SIGMA54_INTERACT_3"/>
    <property type="match status" value="1"/>
</dbReference>
<dbReference type="InterPro" id="IPR029016">
    <property type="entry name" value="GAF-like_dom_sf"/>
</dbReference>
<dbReference type="PANTHER" id="PTHR32071:SF57">
    <property type="entry name" value="C4-DICARBOXYLATE TRANSPORT TRANSCRIPTIONAL REGULATORY PROTEIN DCTD"/>
    <property type="match status" value="1"/>
</dbReference>
<dbReference type="Proteomes" id="UP000315724">
    <property type="component" value="Chromosome"/>
</dbReference>
<dbReference type="GO" id="GO:0043565">
    <property type="term" value="F:sequence-specific DNA binding"/>
    <property type="evidence" value="ECO:0007669"/>
    <property type="project" value="InterPro"/>
</dbReference>